<sequence length="93" mass="10106">MPRSFLVKSKKAHSHHPYRSVDDDPPAPIWDAAPAAAPCSAATDSRDLLEAFRGTSDRDLSPPKETNDPDEATKENISARRTMPVSEPPTPGQ</sequence>
<dbReference type="EMBL" id="CM037625">
    <property type="protein sequence ID" value="KAH7998483.1"/>
    <property type="molecule type" value="Genomic_DNA"/>
</dbReference>
<protein>
    <submittedName>
        <fullName evidence="1">Uncharacterized protein</fullName>
    </submittedName>
</protein>
<name>A0ACB8F0I1_9SAUR</name>
<organism evidence="1 2">
    <name type="scientific">Sphaerodactylus townsendi</name>
    <dbReference type="NCBI Taxonomy" id="933632"/>
    <lineage>
        <taxon>Eukaryota</taxon>
        <taxon>Metazoa</taxon>
        <taxon>Chordata</taxon>
        <taxon>Craniata</taxon>
        <taxon>Vertebrata</taxon>
        <taxon>Euteleostomi</taxon>
        <taxon>Lepidosauria</taxon>
        <taxon>Squamata</taxon>
        <taxon>Bifurcata</taxon>
        <taxon>Gekkota</taxon>
        <taxon>Sphaerodactylidae</taxon>
        <taxon>Sphaerodactylus</taxon>
    </lineage>
</organism>
<keyword evidence="2" id="KW-1185">Reference proteome</keyword>
<reference evidence="1" key="1">
    <citation type="submission" date="2021-08" db="EMBL/GenBank/DDBJ databases">
        <title>The first chromosome-level gecko genome reveals the dynamic sex chromosomes of Neotropical dwarf geckos (Sphaerodactylidae: Sphaerodactylus).</title>
        <authorList>
            <person name="Pinto B.J."/>
            <person name="Keating S.E."/>
            <person name="Gamble T."/>
        </authorList>
    </citation>
    <scope>NUCLEOTIDE SEQUENCE</scope>
    <source>
        <strain evidence="1">TG3544</strain>
    </source>
</reference>
<dbReference type="Proteomes" id="UP000827872">
    <property type="component" value="Linkage Group LG12"/>
</dbReference>
<comment type="caution">
    <text evidence="1">The sequence shown here is derived from an EMBL/GenBank/DDBJ whole genome shotgun (WGS) entry which is preliminary data.</text>
</comment>
<gene>
    <name evidence="1" type="ORF">K3G42_017317</name>
</gene>
<accession>A0ACB8F0I1</accession>
<evidence type="ECO:0000313" key="2">
    <source>
        <dbReference type="Proteomes" id="UP000827872"/>
    </source>
</evidence>
<proteinExistence type="predicted"/>
<evidence type="ECO:0000313" key="1">
    <source>
        <dbReference type="EMBL" id="KAH7998483.1"/>
    </source>
</evidence>